<comment type="pathway">
    <text evidence="2">Nitrogen metabolism; (S)-allantoin degradation; allantoate from (S)-allantoin: step 1/1.</text>
</comment>
<evidence type="ECO:0000256" key="2">
    <source>
        <dbReference type="ARBA" id="ARBA00004968"/>
    </source>
</evidence>
<keyword evidence="12" id="KW-1185">Reference proteome</keyword>
<dbReference type="RefSeq" id="WP_014453430.1">
    <property type="nucleotide sequence ID" value="NC_017096.1"/>
</dbReference>
<accession>A0A7U6GEQ4</accession>
<dbReference type="FunFam" id="3.20.20.140:FF:000174">
    <property type="entry name" value="Dihydropyrimidinase-related protein 2"/>
    <property type="match status" value="1"/>
</dbReference>
<dbReference type="EMBL" id="AP012051">
    <property type="protein sequence ID" value="BAL81028.1"/>
    <property type="molecule type" value="Genomic_DNA"/>
</dbReference>
<dbReference type="InterPro" id="IPR011059">
    <property type="entry name" value="Metal-dep_hydrolase_composite"/>
</dbReference>
<dbReference type="NCBIfam" id="TIGR03178">
    <property type="entry name" value="allantoinase"/>
    <property type="match status" value="1"/>
</dbReference>
<keyword evidence="8 11" id="KW-0378">Hydrolase</keyword>
<comment type="cofactor">
    <cofactor evidence="1">
        <name>Zn(2+)</name>
        <dbReference type="ChEBI" id="CHEBI:29105"/>
    </cofactor>
</comment>
<dbReference type="KEGG" id="cex:CSE_09020"/>
<dbReference type="AlphaFoldDB" id="A0A7U6GEQ4"/>
<dbReference type="GO" id="GO:0050897">
    <property type="term" value="F:cobalt ion binding"/>
    <property type="evidence" value="ECO:0007669"/>
    <property type="project" value="InterPro"/>
</dbReference>
<organism evidence="11 12">
    <name type="scientific">Caldisericum exile (strain DSM 21853 / NBRC 104410 / AZM16c01)</name>
    <dbReference type="NCBI Taxonomy" id="511051"/>
    <lineage>
        <taxon>Bacteria</taxon>
        <taxon>Pseudomonadati</taxon>
        <taxon>Caldisericota/Cryosericota group</taxon>
        <taxon>Caldisericota</taxon>
        <taxon>Caldisericia</taxon>
        <taxon>Caldisericales</taxon>
        <taxon>Caldisericaceae</taxon>
        <taxon>Caldisericum</taxon>
    </lineage>
</organism>
<evidence type="ECO:0000256" key="8">
    <source>
        <dbReference type="ARBA" id="ARBA00022801"/>
    </source>
</evidence>
<comment type="similarity">
    <text evidence="3">Belongs to the metallo-dependent hydrolases superfamily. Hydantoinase/dihydropyrimidinase family.</text>
</comment>
<keyword evidence="7" id="KW-0479">Metal-binding</keyword>
<evidence type="ECO:0000259" key="10">
    <source>
        <dbReference type="Pfam" id="PF01979"/>
    </source>
</evidence>
<dbReference type="SUPFAM" id="SSF51556">
    <property type="entry name" value="Metallo-dependent hydrolases"/>
    <property type="match status" value="1"/>
</dbReference>
<evidence type="ECO:0000256" key="4">
    <source>
        <dbReference type="ARBA" id="ARBA00010368"/>
    </source>
</evidence>
<evidence type="ECO:0000256" key="7">
    <source>
        <dbReference type="ARBA" id="ARBA00022723"/>
    </source>
</evidence>
<dbReference type="SUPFAM" id="SSF51338">
    <property type="entry name" value="Composite domain of metallo-dependent hydrolases"/>
    <property type="match status" value="1"/>
</dbReference>
<dbReference type="PANTHER" id="PTHR43668:SF2">
    <property type="entry name" value="ALLANTOINASE"/>
    <property type="match status" value="1"/>
</dbReference>
<sequence length="458" mass="51893">MFLKNANIVTNGNNLRRVNIFIEDGKIKDIFEGNLSDNVNDSETIDCTNYIVFPGFIDAHVHFDDPGYTEREDFFTGTQSAAKGGVTTVIDMPCTSIPEVTTKENLLYKLEIVSKKAFVDFAFWGGVTPMQLHSGEYKKTIKDLKKEGVVGLKLYTISGMKTYPRVNTEEMASIFEYIKELGLVAGIHAEDFELVDYFSRREQNLNHISPLAWTKGRNYEAEAVAILRSIALAREFKNKVHIVHLSTKLGLMMIEMAKSDGVDITAETCPHYLIFNEEDLNRIGAILKTAPPVRKKEDSEYLWNGLKTGSIDFITTDHAGGVYPEEKSRESIWDNYAGIPGVQTRFYMLFTFGYSKGRLTLEDLKRVLSENVAKRFGLKNKGRIEVGFDADFVLVNPFQDFKFNAKEDLLCKNKYSPFDGFTFNGIIEKTILRGKVVYDKKEGILANQGFGKFIKSEY</sequence>
<keyword evidence="9" id="KW-0862">Zinc</keyword>
<dbReference type="Gene3D" id="2.30.40.10">
    <property type="entry name" value="Urease, subunit C, domain 1"/>
    <property type="match status" value="1"/>
</dbReference>
<evidence type="ECO:0000256" key="1">
    <source>
        <dbReference type="ARBA" id="ARBA00001947"/>
    </source>
</evidence>
<dbReference type="PANTHER" id="PTHR43668">
    <property type="entry name" value="ALLANTOINASE"/>
    <property type="match status" value="1"/>
</dbReference>
<dbReference type="Proteomes" id="UP000004793">
    <property type="component" value="Chromosome"/>
</dbReference>
<protein>
    <recommendedName>
        <fullName evidence="6">allantoinase</fullName>
        <ecNumber evidence="6">3.5.2.5</ecNumber>
    </recommendedName>
</protein>
<dbReference type="OrthoDB" id="9803027at2"/>
<dbReference type="GO" id="GO:0006145">
    <property type="term" value="P:purine nucleobase catabolic process"/>
    <property type="evidence" value="ECO:0007669"/>
    <property type="project" value="TreeGrafter"/>
</dbReference>
<dbReference type="Pfam" id="PF01979">
    <property type="entry name" value="Amidohydro_1"/>
    <property type="match status" value="1"/>
</dbReference>
<reference evidence="11 12" key="1">
    <citation type="submission" date="2011-01" db="EMBL/GenBank/DDBJ databases">
        <title>Whole genome sequence of Caldisericum exile AZM16c01.</title>
        <authorList>
            <person name="Narita-Yamada S."/>
            <person name="Kawakoshi A."/>
            <person name="Nakamura S."/>
            <person name="Sasagawa M."/>
            <person name="Fukada J."/>
            <person name="Sekine M."/>
            <person name="Kato Y."/>
            <person name="Fukai R."/>
            <person name="Sasaki K."/>
            <person name="Hanamaki A."/>
            <person name="Narita H."/>
            <person name="Konno Y."/>
            <person name="Mori K."/>
            <person name="Yamazaki S."/>
            <person name="Suzuki K."/>
            <person name="Fujita N."/>
        </authorList>
    </citation>
    <scope>NUCLEOTIDE SEQUENCE [LARGE SCALE GENOMIC DNA]</scope>
    <source>
        <strain evidence="12">DSM 21853 / NBRC 104410 / AZM16c01</strain>
    </source>
</reference>
<comment type="subunit">
    <text evidence="5">Homotetramer.</text>
</comment>
<dbReference type="GO" id="GO:0004038">
    <property type="term" value="F:allantoinase activity"/>
    <property type="evidence" value="ECO:0007669"/>
    <property type="project" value="UniProtKB-EC"/>
</dbReference>
<dbReference type="InterPro" id="IPR017593">
    <property type="entry name" value="Allantoinase"/>
</dbReference>
<dbReference type="EC" id="3.5.2.5" evidence="6"/>
<name>A0A7U6GEQ4_CALEA</name>
<evidence type="ECO:0000256" key="3">
    <source>
        <dbReference type="ARBA" id="ARBA00008829"/>
    </source>
</evidence>
<gene>
    <name evidence="11" type="ordered locus">CSE_09020</name>
</gene>
<dbReference type="GO" id="GO:0008270">
    <property type="term" value="F:zinc ion binding"/>
    <property type="evidence" value="ECO:0007669"/>
    <property type="project" value="InterPro"/>
</dbReference>
<evidence type="ECO:0000313" key="12">
    <source>
        <dbReference type="Proteomes" id="UP000004793"/>
    </source>
</evidence>
<evidence type="ECO:0000313" key="11">
    <source>
        <dbReference type="EMBL" id="BAL81028.1"/>
    </source>
</evidence>
<dbReference type="NCBIfam" id="TIGR00857">
    <property type="entry name" value="pyrC_multi"/>
    <property type="match status" value="1"/>
</dbReference>
<dbReference type="InterPro" id="IPR032466">
    <property type="entry name" value="Metal_Hydrolase"/>
</dbReference>
<comment type="similarity">
    <text evidence="4">Belongs to the metallo-dependent hydrolases superfamily. Allantoinase family.</text>
</comment>
<evidence type="ECO:0000256" key="6">
    <source>
        <dbReference type="ARBA" id="ARBA00012863"/>
    </source>
</evidence>
<proteinExistence type="inferred from homology"/>
<dbReference type="InterPro" id="IPR006680">
    <property type="entry name" value="Amidohydro-rel"/>
</dbReference>
<evidence type="ECO:0000256" key="5">
    <source>
        <dbReference type="ARBA" id="ARBA00011881"/>
    </source>
</evidence>
<dbReference type="InterPro" id="IPR050138">
    <property type="entry name" value="DHOase/Allantoinase_Hydrolase"/>
</dbReference>
<dbReference type="Gene3D" id="3.20.20.140">
    <property type="entry name" value="Metal-dependent hydrolases"/>
    <property type="match status" value="1"/>
</dbReference>
<feature type="domain" description="Amidohydrolase-related" evidence="10">
    <location>
        <begin position="51"/>
        <end position="437"/>
    </location>
</feature>
<dbReference type="GO" id="GO:0005737">
    <property type="term" value="C:cytoplasm"/>
    <property type="evidence" value="ECO:0007669"/>
    <property type="project" value="TreeGrafter"/>
</dbReference>
<dbReference type="GO" id="GO:0000256">
    <property type="term" value="P:allantoin catabolic process"/>
    <property type="evidence" value="ECO:0007669"/>
    <property type="project" value="InterPro"/>
</dbReference>
<evidence type="ECO:0000256" key="9">
    <source>
        <dbReference type="ARBA" id="ARBA00022833"/>
    </source>
</evidence>